<dbReference type="RefSeq" id="WP_057801055.1">
    <property type="nucleotide sequence ID" value="NZ_AZDV01000005.1"/>
</dbReference>
<gene>
    <name evidence="8" type="ORF">FD25_GL002335</name>
</gene>
<organism evidence="8 9">
    <name type="scientific">Levilactobacillus acidifarinae DSM 19394 = JCM 15949</name>
    <dbReference type="NCBI Taxonomy" id="1423715"/>
    <lineage>
        <taxon>Bacteria</taxon>
        <taxon>Bacillati</taxon>
        <taxon>Bacillota</taxon>
        <taxon>Bacilli</taxon>
        <taxon>Lactobacillales</taxon>
        <taxon>Lactobacillaceae</taxon>
        <taxon>Levilactobacillus</taxon>
    </lineage>
</organism>
<feature type="domain" description="Solute-binding protein family 5" evidence="7">
    <location>
        <begin position="75"/>
        <end position="456"/>
    </location>
</feature>
<dbReference type="GO" id="GO:1904680">
    <property type="term" value="F:peptide transmembrane transporter activity"/>
    <property type="evidence" value="ECO:0007669"/>
    <property type="project" value="TreeGrafter"/>
</dbReference>
<evidence type="ECO:0000313" key="9">
    <source>
        <dbReference type="Proteomes" id="UP000051955"/>
    </source>
</evidence>
<dbReference type="SUPFAM" id="SSF53850">
    <property type="entry name" value="Periplasmic binding protein-like II"/>
    <property type="match status" value="1"/>
</dbReference>
<dbReference type="Gene3D" id="3.90.76.10">
    <property type="entry name" value="Dipeptide-binding Protein, Domain 1"/>
    <property type="match status" value="1"/>
</dbReference>
<keyword evidence="9" id="KW-1185">Reference proteome</keyword>
<dbReference type="PIRSF" id="PIRSF002741">
    <property type="entry name" value="MppA"/>
    <property type="match status" value="1"/>
</dbReference>
<evidence type="ECO:0000256" key="5">
    <source>
        <dbReference type="ARBA" id="ARBA00022856"/>
    </source>
</evidence>
<evidence type="ECO:0000256" key="2">
    <source>
        <dbReference type="ARBA" id="ARBA00005695"/>
    </source>
</evidence>
<dbReference type="Gene3D" id="3.10.105.10">
    <property type="entry name" value="Dipeptide-binding Protein, Domain 3"/>
    <property type="match status" value="1"/>
</dbReference>
<name>A0A0R1LJC9_9LACO</name>
<evidence type="ECO:0000256" key="3">
    <source>
        <dbReference type="ARBA" id="ARBA00022448"/>
    </source>
</evidence>
<evidence type="ECO:0000259" key="7">
    <source>
        <dbReference type="Pfam" id="PF00496"/>
    </source>
</evidence>
<dbReference type="InterPro" id="IPR039424">
    <property type="entry name" value="SBP_5"/>
</dbReference>
<reference evidence="8 9" key="1">
    <citation type="journal article" date="2015" name="Genome Announc.">
        <title>Expanding the biotechnology potential of lactobacilli through comparative genomics of 213 strains and associated genera.</title>
        <authorList>
            <person name="Sun Z."/>
            <person name="Harris H.M."/>
            <person name="McCann A."/>
            <person name="Guo C."/>
            <person name="Argimon S."/>
            <person name="Zhang W."/>
            <person name="Yang X."/>
            <person name="Jeffery I.B."/>
            <person name="Cooney J.C."/>
            <person name="Kagawa T.F."/>
            <person name="Liu W."/>
            <person name="Song Y."/>
            <person name="Salvetti E."/>
            <person name="Wrobel A."/>
            <person name="Rasinkangas P."/>
            <person name="Parkhill J."/>
            <person name="Rea M.C."/>
            <person name="O'Sullivan O."/>
            <person name="Ritari J."/>
            <person name="Douillard F.P."/>
            <person name="Paul Ross R."/>
            <person name="Yang R."/>
            <person name="Briner A.E."/>
            <person name="Felis G.E."/>
            <person name="de Vos W.M."/>
            <person name="Barrangou R."/>
            <person name="Klaenhammer T.R."/>
            <person name="Caufield P.W."/>
            <person name="Cui Y."/>
            <person name="Zhang H."/>
            <person name="O'Toole P.W."/>
        </authorList>
    </citation>
    <scope>NUCLEOTIDE SEQUENCE [LARGE SCALE GENOMIC DNA]</scope>
    <source>
        <strain evidence="8 9">DSM 19394</strain>
    </source>
</reference>
<comment type="subcellular location">
    <subcellularLocation>
        <location evidence="1">Cell envelope</location>
    </subcellularLocation>
</comment>
<comment type="caution">
    <text evidence="8">The sequence shown here is derived from an EMBL/GenBank/DDBJ whole genome shotgun (WGS) entry which is preliminary data.</text>
</comment>
<accession>A0A0R1LJC9</accession>
<dbReference type="Pfam" id="PF00496">
    <property type="entry name" value="SBP_bac_5"/>
    <property type="match status" value="1"/>
</dbReference>
<dbReference type="AlphaFoldDB" id="A0A0R1LJC9"/>
<dbReference type="PATRIC" id="fig|1423715.3.peg.2410"/>
<dbReference type="CDD" id="cd08504">
    <property type="entry name" value="PBP2_OppA"/>
    <property type="match status" value="1"/>
</dbReference>
<proteinExistence type="inferred from homology"/>
<dbReference type="InterPro" id="IPR030678">
    <property type="entry name" value="Peptide/Ni-bd"/>
</dbReference>
<sequence length="535" mass="59031">MTHKTWLTTTALLALVALSGCGQASGQTKSQNKTLNVTLADEPATADPNKDTDTNSASLIYQTMEGLYTYNRSNKIVPGVATKVVKPTNQGKTYTFILKKNAKWANGQAVTAQDFVTSLQRMANPKTKAQYASVLSAFKNYAAVQKGTLAPTKLGVKALNQTTLRIQLTKAVPYFNDLVASKYYPLNTATVKKYGAQYGTMASKTLSNGPYKLVGWTGSNSTWHYVKNTHYWNAKNVKIDRVKVAVTKDETTAENLFKANKVQETTVSGQYVRANSNDSQLHTHLQGRLQYLYVNSKKTATNSENLRQAVSYAVDRQQLTGQVLNDGSKPALSAVPRGDQANPQTGQDMASEVGNQLPQDLTKAKAYWQKYLKETGKTKVTLNLLTDDTDDDKKVGTYLQSVLEKNLTGLTVTTTAIPHAQHVARDFAGTFELNLTGWSTNWLDADDYLELAAKGNTVNFTNWNDPTFNQLLQKANAQSGLARYNGLMTADKYLMSVKGYLPLYQPAEAKLINKNVGGLSYSLLNEAQYQYAYWK</sequence>
<dbReference type="Proteomes" id="UP000051955">
    <property type="component" value="Unassembled WGS sequence"/>
</dbReference>
<dbReference type="PANTHER" id="PTHR30290:SF10">
    <property type="entry name" value="PERIPLASMIC OLIGOPEPTIDE-BINDING PROTEIN-RELATED"/>
    <property type="match status" value="1"/>
</dbReference>
<dbReference type="STRING" id="1423715.FD25_GL002335"/>
<keyword evidence="4 6" id="KW-0732">Signal</keyword>
<dbReference type="GO" id="GO:0030313">
    <property type="term" value="C:cell envelope"/>
    <property type="evidence" value="ECO:0007669"/>
    <property type="project" value="UniProtKB-SubCell"/>
</dbReference>
<comment type="similarity">
    <text evidence="2">Belongs to the bacterial solute-binding protein 5 family.</text>
</comment>
<dbReference type="GO" id="GO:0042597">
    <property type="term" value="C:periplasmic space"/>
    <property type="evidence" value="ECO:0007669"/>
    <property type="project" value="UniProtKB-ARBA"/>
</dbReference>
<keyword evidence="3" id="KW-0813">Transport</keyword>
<dbReference type="OrthoDB" id="403896at2"/>
<evidence type="ECO:0000256" key="6">
    <source>
        <dbReference type="SAM" id="SignalP"/>
    </source>
</evidence>
<dbReference type="GO" id="GO:0015833">
    <property type="term" value="P:peptide transport"/>
    <property type="evidence" value="ECO:0007669"/>
    <property type="project" value="UniProtKB-KW"/>
</dbReference>
<evidence type="ECO:0000313" key="8">
    <source>
        <dbReference type="EMBL" id="KRK95877.1"/>
    </source>
</evidence>
<evidence type="ECO:0000256" key="1">
    <source>
        <dbReference type="ARBA" id="ARBA00004196"/>
    </source>
</evidence>
<dbReference type="EMBL" id="AZDV01000005">
    <property type="protein sequence ID" value="KRK95877.1"/>
    <property type="molecule type" value="Genomic_DNA"/>
</dbReference>
<dbReference type="FunFam" id="3.90.76.10:FF:000001">
    <property type="entry name" value="Oligopeptide ABC transporter substrate-binding protein"/>
    <property type="match status" value="1"/>
</dbReference>
<dbReference type="GO" id="GO:0043190">
    <property type="term" value="C:ATP-binding cassette (ABC) transporter complex"/>
    <property type="evidence" value="ECO:0007669"/>
    <property type="project" value="InterPro"/>
</dbReference>
<protein>
    <submittedName>
        <fullName evidence="8">ABC-type oligopeptide transport system, periplasmic component</fullName>
    </submittedName>
</protein>
<dbReference type="InterPro" id="IPR000914">
    <property type="entry name" value="SBP_5_dom"/>
</dbReference>
<dbReference type="PANTHER" id="PTHR30290">
    <property type="entry name" value="PERIPLASMIC BINDING COMPONENT OF ABC TRANSPORTER"/>
    <property type="match status" value="1"/>
</dbReference>
<feature type="signal peptide" evidence="6">
    <location>
        <begin position="1"/>
        <end position="24"/>
    </location>
</feature>
<dbReference type="Gene3D" id="3.40.190.10">
    <property type="entry name" value="Periplasmic binding protein-like II"/>
    <property type="match status" value="1"/>
</dbReference>
<keyword evidence="5" id="KW-0571">Peptide transport</keyword>
<evidence type="ECO:0000256" key="4">
    <source>
        <dbReference type="ARBA" id="ARBA00022729"/>
    </source>
</evidence>
<keyword evidence="5" id="KW-0653">Protein transport</keyword>
<feature type="chain" id="PRO_5039075573" evidence="6">
    <location>
        <begin position="25"/>
        <end position="535"/>
    </location>
</feature>
<dbReference type="PROSITE" id="PS51257">
    <property type="entry name" value="PROKAR_LIPOPROTEIN"/>
    <property type="match status" value="1"/>
</dbReference>